<evidence type="ECO:0000313" key="3">
    <source>
        <dbReference type="EMBL" id="MFC4832454.1"/>
    </source>
</evidence>
<dbReference type="Pfam" id="PF20444">
    <property type="entry name" value="DUF6703"/>
    <property type="match status" value="1"/>
</dbReference>
<feature type="transmembrane region" description="Helical" evidence="2">
    <location>
        <begin position="58"/>
        <end position="78"/>
    </location>
</feature>
<evidence type="ECO:0000256" key="1">
    <source>
        <dbReference type="SAM" id="MobiDB-lite"/>
    </source>
</evidence>
<gene>
    <name evidence="3" type="ORF">ACFPEL_08540</name>
</gene>
<keyword evidence="2" id="KW-0812">Transmembrane</keyword>
<dbReference type="Proteomes" id="UP001595909">
    <property type="component" value="Unassembled WGS sequence"/>
</dbReference>
<reference evidence="4" key="1">
    <citation type="journal article" date="2019" name="Int. J. Syst. Evol. Microbiol.">
        <title>The Global Catalogue of Microorganisms (GCM) 10K type strain sequencing project: providing services to taxonomists for standard genome sequencing and annotation.</title>
        <authorList>
            <consortium name="The Broad Institute Genomics Platform"/>
            <consortium name="The Broad Institute Genome Sequencing Center for Infectious Disease"/>
            <person name="Wu L."/>
            <person name="Ma J."/>
        </authorList>
    </citation>
    <scope>NUCLEOTIDE SEQUENCE [LARGE SCALE GENOMIC DNA]</scope>
    <source>
        <strain evidence="4">CCUG 50347</strain>
    </source>
</reference>
<sequence length="103" mass="10552">MSDGRTPRPGRVRTPFARRGPMVPGEGPLARVPPVVVFLSVVVVFTAAVILGGVVGALLLGLLALGVAGLLAATWPRLTPGARAVRVLVLVVLVAIAVGLVFR</sequence>
<dbReference type="RefSeq" id="WP_274187733.1">
    <property type="nucleotide sequence ID" value="NZ_BAABHN010000018.1"/>
</dbReference>
<accession>A0ABV9RFT3</accession>
<name>A0ABV9RFT3_9PSEU</name>
<evidence type="ECO:0000256" key="2">
    <source>
        <dbReference type="SAM" id="Phobius"/>
    </source>
</evidence>
<keyword evidence="4" id="KW-1185">Reference proteome</keyword>
<keyword evidence="2" id="KW-0472">Membrane</keyword>
<dbReference type="EMBL" id="JBHSIM010000018">
    <property type="protein sequence ID" value="MFC4832454.1"/>
    <property type="molecule type" value="Genomic_DNA"/>
</dbReference>
<comment type="caution">
    <text evidence="3">The sequence shown here is derived from an EMBL/GenBank/DDBJ whole genome shotgun (WGS) entry which is preliminary data.</text>
</comment>
<feature type="transmembrane region" description="Helical" evidence="2">
    <location>
        <begin position="32"/>
        <end position="51"/>
    </location>
</feature>
<keyword evidence="2" id="KW-1133">Transmembrane helix</keyword>
<proteinExistence type="predicted"/>
<organism evidence="3 4">
    <name type="scientific">Actinomycetospora chibensis</name>
    <dbReference type="NCBI Taxonomy" id="663606"/>
    <lineage>
        <taxon>Bacteria</taxon>
        <taxon>Bacillati</taxon>
        <taxon>Actinomycetota</taxon>
        <taxon>Actinomycetes</taxon>
        <taxon>Pseudonocardiales</taxon>
        <taxon>Pseudonocardiaceae</taxon>
        <taxon>Actinomycetospora</taxon>
    </lineage>
</organism>
<feature type="transmembrane region" description="Helical" evidence="2">
    <location>
        <begin position="84"/>
        <end position="102"/>
    </location>
</feature>
<feature type="region of interest" description="Disordered" evidence="1">
    <location>
        <begin position="1"/>
        <end position="28"/>
    </location>
</feature>
<dbReference type="InterPro" id="IPR046549">
    <property type="entry name" value="DUF6703"/>
</dbReference>
<evidence type="ECO:0000313" key="4">
    <source>
        <dbReference type="Proteomes" id="UP001595909"/>
    </source>
</evidence>
<protein>
    <submittedName>
        <fullName evidence="3">DUF6703 family protein</fullName>
    </submittedName>
</protein>